<dbReference type="SUPFAM" id="SSF52540">
    <property type="entry name" value="P-loop containing nucleoside triphosphate hydrolases"/>
    <property type="match status" value="1"/>
</dbReference>
<accession>A0A0N9HNN6</accession>
<dbReference type="InterPro" id="IPR027417">
    <property type="entry name" value="P-loop_NTPase"/>
</dbReference>
<evidence type="ECO:0000313" key="5">
    <source>
        <dbReference type="EMBL" id="ALG08588.1"/>
    </source>
</evidence>
<keyword evidence="3" id="KW-0804">Transcription</keyword>
<evidence type="ECO:0000256" key="3">
    <source>
        <dbReference type="ARBA" id="ARBA00023163"/>
    </source>
</evidence>
<dbReference type="EMBL" id="CP012752">
    <property type="protein sequence ID" value="ALG08588.1"/>
    <property type="molecule type" value="Genomic_DNA"/>
</dbReference>
<dbReference type="GO" id="GO:0003677">
    <property type="term" value="F:DNA binding"/>
    <property type="evidence" value="ECO:0007669"/>
    <property type="project" value="UniProtKB-KW"/>
</dbReference>
<reference evidence="5 6" key="1">
    <citation type="submission" date="2015-07" db="EMBL/GenBank/DDBJ databases">
        <title>Genome sequencing of Kibdelosporangium phytohabitans.</title>
        <authorList>
            <person name="Qin S."/>
            <person name="Xing K."/>
        </authorList>
    </citation>
    <scope>NUCLEOTIDE SEQUENCE [LARGE SCALE GENOMIC DNA]</scope>
    <source>
        <strain evidence="5 6">KLBMP1111</strain>
    </source>
</reference>
<dbReference type="PANTHER" id="PTHR44688">
    <property type="entry name" value="DNA-BINDING TRANSCRIPTIONAL ACTIVATOR DEVR_DOSR"/>
    <property type="match status" value="1"/>
</dbReference>
<dbReference type="SMART" id="SM00421">
    <property type="entry name" value="HTH_LUXR"/>
    <property type="match status" value="1"/>
</dbReference>
<evidence type="ECO:0000313" key="6">
    <source>
        <dbReference type="Proteomes" id="UP000063699"/>
    </source>
</evidence>
<dbReference type="AlphaFoldDB" id="A0A0N9HNN6"/>
<feature type="domain" description="HTH luxR-type" evidence="4">
    <location>
        <begin position="840"/>
        <end position="902"/>
    </location>
</feature>
<dbReference type="CDD" id="cd06170">
    <property type="entry name" value="LuxR_C_like"/>
    <property type="match status" value="1"/>
</dbReference>
<dbReference type="InterPro" id="IPR011990">
    <property type="entry name" value="TPR-like_helical_dom_sf"/>
</dbReference>
<dbReference type="PANTHER" id="PTHR44688:SF16">
    <property type="entry name" value="DNA-BINDING TRANSCRIPTIONAL ACTIVATOR DEVR_DOSR"/>
    <property type="match status" value="1"/>
</dbReference>
<dbReference type="InterPro" id="IPR016032">
    <property type="entry name" value="Sig_transdc_resp-reg_C-effctor"/>
</dbReference>
<dbReference type="Pfam" id="PF00196">
    <property type="entry name" value="GerE"/>
    <property type="match status" value="1"/>
</dbReference>
<dbReference type="PRINTS" id="PR00038">
    <property type="entry name" value="HTHLUXR"/>
</dbReference>
<dbReference type="InterPro" id="IPR000792">
    <property type="entry name" value="Tscrpt_reg_LuxR_C"/>
</dbReference>
<keyword evidence="2" id="KW-0238">DNA-binding</keyword>
<dbReference type="KEGG" id="kphy:AOZ06_18170"/>
<dbReference type="Gene3D" id="1.10.10.10">
    <property type="entry name" value="Winged helix-like DNA-binding domain superfamily/Winged helix DNA-binding domain"/>
    <property type="match status" value="1"/>
</dbReference>
<dbReference type="SUPFAM" id="SSF46894">
    <property type="entry name" value="C-terminal effector domain of the bipartite response regulators"/>
    <property type="match status" value="1"/>
</dbReference>
<evidence type="ECO:0000259" key="4">
    <source>
        <dbReference type="PROSITE" id="PS50043"/>
    </source>
</evidence>
<keyword evidence="6" id="KW-1185">Reference proteome</keyword>
<name>A0A0N9HNN6_9PSEU</name>
<evidence type="ECO:0000256" key="2">
    <source>
        <dbReference type="ARBA" id="ARBA00023125"/>
    </source>
</evidence>
<keyword evidence="1" id="KW-0805">Transcription regulation</keyword>
<proteinExistence type="predicted"/>
<dbReference type="GO" id="GO:0006355">
    <property type="term" value="P:regulation of DNA-templated transcription"/>
    <property type="evidence" value="ECO:0007669"/>
    <property type="project" value="InterPro"/>
</dbReference>
<sequence length="902" mass="95547">MASAGRSTTVVVEGAPGSGKTRLLAKATELAESQGFTTFTGVYEQLGRPEKITAGPSAPAAGTELIPVPEGASTHANQAYAQLADLLLHSPVLVPLDNIHRAGPTVMLTVRALMTKLRTQSVVWLLSCPPGNRAALTALLGHEITEAEQLPELPPLAPAAIRSVAADLLGAEPSRALLSILESVTIPGPLVELVRGLVDDKDVDITEGVADLARRPAVNAITVPGLRAVELPAEPALPERFVTMVTAKLDALDAPTRQLLQVAAVLGREFAPVDLAAMLGKSPAELLPLIHEVMRSGLVAVDADSFAFSSAPLRQATLETVPKPIRVMLHQQAARILMDRPGGRLNAAVHLAQGAVAGDAEAIGVLTEVSAELLATDPARAAGLATGGMRLCGADTPAYLELAAIAAQAFTRSGALPAAIRFCRQALENTNADTPQTQALHRWLATALFLRGQAAAATASAKRLLDSPSCVDPIREQVEVLRLTAESLSDERAAMGRAGELLAGNQQLTPAVSTAARAVLALSRWRNGQVNEALDLTDSDTSDGAWFSNPTWLRVSLLTRARRLDEAKDLLARIESGGGDIGCVIAGVPAMLSAAILLAEGDLHEAARVAGRGLAAAQTYDMPLYAPQAATVLAMVALHRGDLVAAARHTSQVNDLLAREDARPWWAASLLARGMVAAATGESGALHEVLATVRADAGIRREVLLEDPAAAAWFVRVATEHHSERTAESVVDTAEALSQANPSLVSLRYSAWHARALLDGGTAPLARVAREHVDPMCRVFASEDLGVALCDEDREAAVEQLDQAMDAYSEIGATWHAARVTRRLRTLGVRRRNWKQTKRPVTGWDSLTDTERKVATLVAKGLTNRQAAGHLFVSPHTVGYHLRQIFRKLEIGSRIELTNPKN</sequence>
<dbReference type="STRING" id="860235.AOZ06_18170"/>
<dbReference type="PROSITE" id="PS50043">
    <property type="entry name" value="HTH_LUXR_2"/>
    <property type="match status" value="1"/>
</dbReference>
<dbReference type="Gene3D" id="1.25.40.10">
    <property type="entry name" value="Tetratricopeptide repeat domain"/>
    <property type="match status" value="1"/>
</dbReference>
<protein>
    <recommendedName>
        <fullName evidence="4">HTH luxR-type domain-containing protein</fullName>
    </recommendedName>
</protein>
<evidence type="ECO:0000256" key="1">
    <source>
        <dbReference type="ARBA" id="ARBA00023015"/>
    </source>
</evidence>
<dbReference type="InterPro" id="IPR036388">
    <property type="entry name" value="WH-like_DNA-bd_sf"/>
</dbReference>
<dbReference type="OrthoDB" id="3656034at2"/>
<organism evidence="5 6">
    <name type="scientific">Kibdelosporangium phytohabitans</name>
    <dbReference type="NCBI Taxonomy" id="860235"/>
    <lineage>
        <taxon>Bacteria</taxon>
        <taxon>Bacillati</taxon>
        <taxon>Actinomycetota</taxon>
        <taxon>Actinomycetes</taxon>
        <taxon>Pseudonocardiales</taxon>
        <taxon>Pseudonocardiaceae</taxon>
        <taxon>Kibdelosporangium</taxon>
    </lineage>
</organism>
<gene>
    <name evidence="5" type="ORF">AOZ06_18170</name>
</gene>
<dbReference type="Proteomes" id="UP000063699">
    <property type="component" value="Chromosome"/>
</dbReference>